<dbReference type="GO" id="GO:0008902">
    <property type="term" value="F:hydroxymethylpyrimidine kinase activity"/>
    <property type="evidence" value="ECO:0007669"/>
    <property type="project" value="UniProtKB-EC"/>
</dbReference>
<dbReference type="Pfam" id="PF08543">
    <property type="entry name" value="Phos_pyr_kin"/>
    <property type="match status" value="1"/>
</dbReference>
<dbReference type="CDD" id="cd01169">
    <property type="entry name" value="HMPP_kinase"/>
    <property type="match status" value="1"/>
</dbReference>
<dbReference type="GO" id="GO:0009228">
    <property type="term" value="P:thiamine biosynthetic process"/>
    <property type="evidence" value="ECO:0007669"/>
    <property type="project" value="InterPro"/>
</dbReference>
<evidence type="ECO:0000313" key="8">
    <source>
        <dbReference type="EMBL" id="PPC79062.1"/>
    </source>
</evidence>
<dbReference type="GO" id="GO:0005829">
    <property type="term" value="C:cytosol"/>
    <property type="evidence" value="ECO:0007669"/>
    <property type="project" value="TreeGrafter"/>
</dbReference>
<evidence type="ECO:0000256" key="5">
    <source>
        <dbReference type="ARBA" id="ARBA00022777"/>
    </source>
</evidence>
<dbReference type="EC" id="2.7.1.49" evidence="2"/>
<dbReference type="Proteomes" id="UP000238196">
    <property type="component" value="Unassembled WGS sequence"/>
</dbReference>
<organism evidence="8 9">
    <name type="scientific">Proteobacteria bacterium 228</name>
    <dbReference type="NCBI Taxonomy" id="2083153"/>
    <lineage>
        <taxon>Bacteria</taxon>
        <taxon>Pseudomonadati</taxon>
        <taxon>Pseudomonadota</taxon>
    </lineage>
</organism>
<evidence type="ECO:0000256" key="2">
    <source>
        <dbReference type="ARBA" id="ARBA00012135"/>
    </source>
</evidence>
<evidence type="ECO:0000259" key="7">
    <source>
        <dbReference type="Pfam" id="PF08543"/>
    </source>
</evidence>
<dbReference type="EMBL" id="PRLP01000007">
    <property type="protein sequence ID" value="PPC79062.1"/>
    <property type="molecule type" value="Genomic_DNA"/>
</dbReference>
<dbReference type="PANTHER" id="PTHR20858">
    <property type="entry name" value="PHOSPHOMETHYLPYRIMIDINE KINASE"/>
    <property type="match status" value="1"/>
</dbReference>
<dbReference type="InterPro" id="IPR004399">
    <property type="entry name" value="HMP/HMP-P_kinase_dom"/>
</dbReference>
<name>A0A2S5KWP7_9PROT</name>
<gene>
    <name evidence="8" type="primary">thiD</name>
    <name evidence="8" type="ORF">C4K68_02060</name>
</gene>
<dbReference type="SUPFAM" id="SSF53613">
    <property type="entry name" value="Ribokinase-like"/>
    <property type="match status" value="1"/>
</dbReference>
<evidence type="ECO:0000256" key="3">
    <source>
        <dbReference type="ARBA" id="ARBA00022679"/>
    </source>
</evidence>
<evidence type="ECO:0000256" key="6">
    <source>
        <dbReference type="ARBA" id="ARBA00022840"/>
    </source>
</evidence>
<dbReference type="PANTHER" id="PTHR20858:SF17">
    <property type="entry name" value="HYDROXYMETHYLPYRIMIDINE_PHOSPHOMETHYLPYRIMIDINE KINASE THI20-RELATED"/>
    <property type="match status" value="1"/>
</dbReference>
<dbReference type="GO" id="GO:0005524">
    <property type="term" value="F:ATP binding"/>
    <property type="evidence" value="ECO:0007669"/>
    <property type="project" value="UniProtKB-KW"/>
</dbReference>
<dbReference type="UniPathway" id="UPA00060">
    <property type="reaction ID" value="UER00138"/>
</dbReference>
<dbReference type="GO" id="GO:0008972">
    <property type="term" value="F:phosphomethylpyrimidine kinase activity"/>
    <property type="evidence" value="ECO:0007669"/>
    <property type="project" value="InterPro"/>
</dbReference>
<comment type="pathway">
    <text evidence="1">Cofactor biosynthesis; thiamine diphosphate biosynthesis.</text>
</comment>
<proteinExistence type="predicted"/>
<comment type="caution">
    <text evidence="8">The sequence shown here is derived from an EMBL/GenBank/DDBJ whole genome shotgun (WGS) entry which is preliminary data.</text>
</comment>
<protein>
    <recommendedName>
        <fullName evidence="2">hydroxymethylpyrimidine kinase</fullName>
        <ecNumber evidence="2">2.7.1.49</ecNumber>
    </recommendedName>
</protein>
<evidence type="ECO:0000256" key="4">
    <source>
        <dbReference type="ARBA" id="ARBA00022741"/>
    </source>
</evidence>
<dbReference type="InterPro" id="IPR029056">
    <property type="entry name" value="Ribokinase-like"/>
</dbReference>
<dbReference type="OrthoDB" id="9810880at2"/>
<accession>A0A2S5KWP7</accession>
<dbReference type="FunFam" id="3.40.1190.20:FF:000003">
    <property type="entry name" value="Phosphomethylpyrimidine kinase ThiD"/>
    <property type="match status" value="1"/>
</dbReference>
<feature type="domain" description="Pyridoxamine kinase/Phosphomethylpyrimidine kinase" evidence="7">
    <location>
        <begin position="11"/>
        <end position="258"/>
    </location>
</feature>
<dbReference type="GO" id="GO:0009229">
    <property type="term" value="P:thiamine diphosphate biosynthetic process"/>
    <property type="evidence" value="ECO:0007669"/>
    <property type="project" value="UniProtKB-UniPathway"/>
</dbReference>
<reference evidence="8 9" key="1">
    <citation type="submission" date="2018-02" db="EMBL/GenBank/DDBJ databases">
        <title>novel marine gammaproteobacteria from coastal saline agro ecosystem.</title>
        <authorList>
            <person name="Krishnan R."/>
            <person name="Ramesh Kumar N."/>
        </authorList>
    </citation>
    <scope>NUCLEOTIDE SEQUENCE [LARGE SCALE GENOMIC DNA]</scope>
    <source>
        <strain evidence="8 9">228</strain>
    </source>
</reference>
<dbReference type="NCBIfam" id="TIGR00097">
    <property type="entry name" value="HMP-P_kinase"/>
    <property type="match status" value="1"/>
</dbReference>
<dbReference type="AlphaFoldDB" id="A0A2S5KWP7"/>
<keyword evidence="6" id="KW-0067">ATP-binding</keyword>
<sequence length="279" mass="29012">MAQALTIAGSDSGGGAGIQADLKTFSALGVYGASVISGLTAQNTQGVHGLFDVSADFVRQQLKVVLDDLRIAACKTGMLARADIIAAVADELRGRAIPLVVDPVMIAKSGHALLANDAVDNLCCLLLPLATLVTPNLPEAAAMTGLSEAVDEAGMQRLGERLLAMGAQGVLIKGGHLPGDSDAVDWLFTPSQSWRLVSPRVATRHTHGTGCTLSAAITAGLARGLALHRAVAQAKAYLDHALSAADQLQIGRGLGPVHHFYHWWSDDAASRSSTYINQP</sequence>
<keyword evidence="4" id="KW-0547">Nucleotide-binding</keyword>
<evidence type="ECO:0000313" key="9">
    <source>
        <dbReference type="Proteomes" id="UP000238196"/>
    </source>
</evidence>
<keyword evidence="3" id="KW-0808">Transferase</keyword>
<dbReference type="InterPro" id="IPR013749">
    <property type="entry name" value="PM/HMP-P_kinase-1"/>
</dbReference>
<evidence type="ECO:0000256" key="1">
    <source>
        <dbReference type="ARBA" id="ARBA00004948"/>
    </source>
</evidence>
<dbReference type="Gene3D" id="3.40.1190.20">
    <property type="match status" value="1"/>
</dbReference>
<keyword evidence="5 8" id="KW-0418">Kinase</keyword>